<gene>
    <name evidence="4" type="primary">ALDH3F1_1</name>
    <name evidence="4" type="ORF">HAX54_027926</name>
</gene>
<evidence type="ECO:0000259" key="3">
    <source>
        <dbReference type="Pfam" id="PF00171"/>
    </source>
</evidence>
<dbReference type="Gene3D" id="3.40.605.10">
    <property type="entry name" value="Aldehyde Dehydrogenase, Chain A, domain 1"/>
    <property type="match status" value="1"/>
</dbReference>
<dbReference type="Gene3D" id="3.40.309.10">
    <property type="entry name" value="Aldehyde Dehydrogenase, Chain A, domain 2"/>
    <property type="match status" value="1"/>
</dbReference>
<reference evidence="4 5" key="1">
    <citation type="journal article" date="2021" name="BMC Genomics">
        <title>Datura genome reveals duplications of psychoactive alkaloid biosynthetic genes and high mutation rate following tissue culture.</title>
        <authorList>
            <person name="Rajewski A."/>
            <person name="Carter-House D."/>
            <person name="Stajich J."/>
            <person name="Litt A."/>
        </authorList>
    </citation>
    <scope>NUCLEOTIDE SEQUENCE [LARGE SCALE GENOMIC DNA]</scope>
    <source>
        <strain evidence="4">AR-01</strain>
    </source>
</reference>
<dbReference type="InterPro" id="IPR016161">
    <property type="entry name" value="Ald_DH/histidinol_DH"/>
</dbReference>
<proteinExistence type="inferred from homology"/>
<comment type="similarity">
    <text evidence="1">Belongs to the aldehyde dehydrogenase family.</text>
</comment>
<dbReference type="Pfam" id="PF00171">
    <property type="entry name" value="Aldedh"/>
    <property type="match status" value="1"/>
</dbReference>
<feature type="domain" description="Aldehyde dehydrogenase" evidence="3">
    <location>
        <begin position="7"/>
        <end position="161"/>
    </location>
</feature>
<protein>
    <submittedName>
        <fullName evidence="4">Aldehyde dehydrogenase 3 member F1</fullName>
    </submittedName>
</protein>
<sequence length="207" mass="23561">MFGENPKESHSISRIINRTHFLRIKNLLDDPMVKASVIYGGSTDEDNLYIEPTVLLDPPGQAAIMTEEIFGPLLPIITLDKIEDSIEFINARPKTLTIYAFTKNEALKEKIISKTSSGSVVFNDTIIQYAADTLPFGGVGQSGFGRYHGKFSFDTFSHEKVILRRSFLTDIWFRYPPWNHHTLQLFRSAFRFDYLSVLLITLGLKKP</sequence>
<keyword evidence="2" id="KW-0560">Oxidoreductase</keyword>
<organism evidence="4 5">
    <name type="scientific">Datura stramonium</name>
    <name type="common">Jimsonweed</name>
    <name type="synonym">Common thornapple</name>
    <dbReference type="NCBI Taxonomy" id="4076"/>
    <lineage>
        <taxon>Eukaryota</taxon>
        <taxon>Viridiplantae</taxon>
        <taxon>Streptophyta</taxon>
        <taxon>Embryophyta</taxon>
        <taxon>Tracheophyta</taxon>
        <taxon>Spermatophyta</taxon>
        <taxon>Magnoliopsida</taxon>
        <taxon>eudicotyledons</taxon>
        <taxon>Gunneridae</taxon>
        <taxon>Pentapetalae</taxon>
        <taxon>asterids</taxon>
        <taxon>lamiids</taxon>
        <taxon>Solanales</taxon>
        <taxon>Solanaceae</taxon>
        <taxon>Solanoideae</taxon>
        <taxon>Datureae</taxon>
        <taxon>Datura</taxon>
    </lineage>
</organism>
<dbReference type="InterPro" id="IPR016163">
    <property type="entry name" value="Ald_DH_C"/>
</dbReference>
<name>A0ABS8S930_DATST</name>
<evidence type="ECO:0000313" key="5">
    <source>
        <dbReference type="Proteomes" id="UP000823775"/>
    </source>
</evidence>
<dbReference type="EMBL" id="JACEIK010000341">
    <property type="protein sequence ID" value="MCD7455352.1"/>
    <property type="molecule type" value="Genomic_DNA"/>
</dbReference>
<keyword evidence="5" id="KW-1185">Reference proteome</keyword>
<dbReference type="InterPro" id="IPR012394">
    <property type="entry name" value="Aldehyde_DH_NAD(P)"/>
</dbReference>
<dbReference type="PANTHER" id="PTHR43570">
    <property type="entry name" value="ALDEHYDE DEHYDROGENASE"/>
    <property type="match status" value="1"/>
</dbReference>
<dbReference type="PANTHER" id="PTHR43570:SF30">
    <property type="entry name" value="ALDEHYDE DEHYDROGENASE"/>
    <property type="match status" value="1"/>
</dbReference>
<dbReference type="InterPro" id="IPR015590">
    <property type="entry name" value="Aldehyde_DH_dom"/>
</dbReference>
<evidence type="ECO:0000256" key="1">
    <source>
        <dbReference type="ARBA" id="ARBA00009986"/>
    </source>
</evidence>
<comment type="caution">
    <text evidence="4">The sequence shown here is derived from an EMBL/GenBank/DDBJ whole genome shotgun (WGS) entry which is preliminary data.</text>
</comment>
<evidence type="ECO:0000313" key="4">
    <source>
        <dbReference type="EMBL" id="MCD7455352.1"/>
    </source>
</evidence>
<dbReference type="SUPFAM" id="SSF53720">
    <property type="entry name" value="ALDH-like"/>
    <property type="match status" value="1"/>
</dbReference>
<dbReference type="Proteomes" id="UP000823775">
    <property type="component" value="Unassembled WGS sequence"/>
</dbReference>
<accession>A0ABS8S930</accession>
<dbReference type="InterPro" id="IPR016162">
    <property type="entry name" value="Ald_DH_N"/>
</dbReference>
<evidence type="ECO:0000256" key="2">
    <source>
        <dbReference type="ARBA" id="ARBA00023002"/>
    </source>
</evidence>